<dbReference type="PANTHER" id="PTHR30055">
    <property type="entry name" value="HTH-TYPE TRANSCRIPTIONAL REGULATOR RUTR"/>
    <property type="match status" value="1"/>
</dbReference>
<feature type="region of interest" description="Disordered" evidence="5">
    <location>
        <begin position="1"/>
        <end position="35"/>
    </location>
</feature>
<comment type="caution">
    <text evidence="7">The sequence shown here is derived from an EMBL/GenBank/DDBJ whole genome shotgun (WGS) entry which is preliminary data.</text>
</comment>
<keyword evidence="3" id="KW-0804">Transcription</keyword>
<sequence length="261" mass="30163">MTDSPLSSQQTQTTELAPQSELTSHPEKQLVYSSSSIHERRRRILREARKLLAEGGIEKFSIRKLCKRADVAQRTLYNAFHNRDRIMALAIREAYEDVNRYMRYRTSAETMEGIVDRLISVNTRNLRARNYTQAVAAIYFSPAASHDIWVAMREMVDMNLRQWLNRLVRDDLLEDWVRVDELANEIANIEYATINDWAQGRITDEDYVRRLITAVLTHVVGSIRGDDKEMAIAMLRRIRATGELPEFPKPVYSPPHGAGED</sequence>
<evidence type="ECO:0000256" key="5">
    <source>
        <dbReference type="SAM" id="MobiDB-lite"/>
    </source>
</evidence>
<dbReference type="InterPro" id="IPR001647">
    <property type="entry name" value="HTH_TetR"/>
</dbReference>
<dbReference type="Gene3D" id="1.10.357.10">
    <property type="entry name" value="Tetracycline Repressor, domain 2"/>
    <property type="match status" value="1"/>
</dbReference>
<evidence type="ECO:0000313" key="7">
    <source>
        <dbReference type="EMBL" id="MBB3928417.1"/>
    </source>
</evidence>
<keyword evidence="1" id="KW-0805">Transcription regulation</keyword>
<dbReference type="Proteomes" id="UP000571950">
    <property type="component" value="Unassembled WGS sequence"/>
</dbReference>
<organism evidence="7 8">
    <name type="scientific">Sphingobium jiangsuense</name>
    <dbReference type="NCBI Taxonomy" id="870476"/>
    <lineage>
        <taxon>Bacteria</taxon>
        <taxon>Pseudomonadati</taxon>
        <taxon>Pseudomonadota</taxon>
        <taxon>Alphaproteobacteria</taxon>
        <taxon>Sphingomonadales</taxon>
        <taxon>Sphingomonadaceae</taxon>
        <taxon>Sphingobium</taxon>
    </lineage>
</organism>
<dbReference type="SUPFAM" id="SSF46689">
    <property type="entry name" value="Homeodomain-like"/>
    <property type="match status" value="1"/>
</dbReference>
<dbReference type="GO" id="GO:0003700">
    <property type="term" value="F:DNA-binding transcription factor activity"/>
    <property type="evidence" value="ECO:0007669"/>
    <property type="project" value="TreeGrafter"/>
</dbReference>
<evidence type="ECO:0000259" key="6">
    <source>
        <dbReference type="PROSITE" id="PS50977"/>
    </source>
</evidence>
<dbReference type="AlphaFoldDB" id="A0A7W6BRE2"/>
<name>A0A7W6BRE2_9SPHN</name>
<dbReference type="RefSeq" id="WP_188073695.1">
    <property type="nucleotide sequence ID" value="NZ_BSPS01000017.1"/>
</dbReference>
<dbReference type="InterPro" id="IPR050109">
    <property type="entry name" value="HTH-type_TetR-like_transc_reg"/>
</dbReference>
<evidence type="ECO:0000256" key="2">
    <source>
        <dbReference type="ARBA" id="ARBA00023125"/>
    </source>
</evidence>
<dbReference type="GO" id="GO:0000976">
    <property type="term" value="F:transcription cis-regulatory region binding"/>
    <property type="evidence" value="ECO:0007669"/>
    <property type="project" value="TreeGrafter"/>
</dbReference>
<feature type="DNA-binding region" description="H-T-H motif" evidence="4">
    <location>
        <begin position="61"/>
        <end position="80"/>
    </location>
</feature>
<dbReference type="PANTHER" id="PTHR30055:SF234">
    <property type="entry name" value="HTH-TYPE TRANSCRIPTIONAL REGULATOR BETI"/>
    <property type="match status" value="1"/>
</dbReference>
<keyword evidence="2 4" id="KW-0238">DNA-binding</keyword>
<dbReference type="EMBL" id="JACIDT010000023">
    <property type="protein sequence ID" value="MBB3928417.1"/>
    <property type="molecule type" value="Genomic_DNA"/>
</dbReference>
<proteinExistence type="predicted"/>
<feature type="compositionally biased region" description="Polar residues" evidence="5">
    <location>
        <begin position="1"/>
        <end position="23"/>
    </location>
</feature>
<dbReference type="InterPro" id="IPR009057">
    <property type="entry name" value="Homeodomain-like_sf"/>
</dbReference>
<evidence type="ECO:0000256" key="3">
    <source>
        <dbReference type="ARBA" id="ARBA00023163"/>
    </source>
</evidence>
<reference evidence="7 8" key="1">
    <citation type="submission" date="2020-08" db="EMBL/GenBank/DDBJ databases">
        <title>Genomic Encyclopedia of Type Strains, Phase IV (KMG-IV): sequencing the most valuable type-strain genomes for metagenomic binning, comparative biology and taxonomic classification.</title>
        <authorList>
            <person name="Goeker M."/>
        </authorList>
    </citation>
    <scope>NUCLEOTIDE SEQUENCE [LARGE SCALE GENOMIC DNA]</scope>
    <source>
        <strain evidence="7 8">DSM 26189</strain>
    </source>
</reference>
<evidence type="ECO:0000256" key="4">
    <source>
        <dbReference type="PROSITE-ProRule" id="PRU00335"/>
    </source>
</evidence>
<feature type="domain" description="HTH tetR-type" evidence="6">
    <location>
        <begin position="38"/>
        <end position="98"/>
    </location>
</feature>
<evidence type="ECO:0000256" key="1">
    <source>
        <dbReference type="ARBA" id="ARBA00023015"/>
    </source>
</evidence>
<protein>
    <submittedName>
        <fullName evidence="7">AcrR family transcriptional regulator</fullName>
    </submittedName>
</protein>
<accession>A0A7W6BRE2</accession>
<dbReference type="PROSITE" id="PS50977">
    <property type="entry name" value="HTH_TETR_2"/>
    <property type="match status" value="1"/>
</dbReference>
<evidence type="ECO:0000313" key="8">
    <source>
        <dbReference type="Proteomes" id="UP000571950"/>
    </source>
</evidence>
<dbReference type="Pfam" id="PF00440">
    <property type="entry name" value="TetR_N"/>
    <property type="match status" value="1"/>
</dbReference>
<gene>
    <name evidence="7" type="ORF">GGR43_004161</name>
</gene>
<keyword evidence="8" id="KW-1185">Reference proteome</keyword>